<dbReference type="OrthoDB" id="9800613at2"/>
<feature type="domain" description="Multidrug resistance protein MdtA-like beta-barrel" evidence="5">
    <location>
        <begin position="203"/>
        <end position="288"/>
    </location>
</feature>
<dbReference type="Pfam" id="PF25876">
    <property type="entry name" value="HH_MFP_RND"/>
    <property type="match status" value="1"/>
</dbReference>
<dbReference type="GeneID" id="61121636"/>
<dbReference type="RefSeq" id="WP_085685402.1">
    <property type="nucleotide sequence ID" value="NZ_CP065534.1"/>
</dbReference>
<dbReference type="GO" id="GO:0046677">
    <property type="term" value="P:response to antibiotic"/>
    <property type="evidence" value="ECO:0007669"/>
    <property type="project" value="TreeGrafter"/>
</dbReference>
<accession>A0A3N0UKX7</accession>
<dbReference type="PANTHER" id="PTHR30158:SF3">
    <property type="entry name" value="MULTIDRUG EFFLUX PUMP SUBUNIT ACRA-RELATED"/>
    <property type="match status" value="1"/>
</dbReference>
<evidence type="ECO:0000259" key="6">
    <source>
        <dbReference type="Pfam" id="PF25967"/>
    </source>
</evidence>
<comment type="similarity">
    <text evidence="2">Belongs to the membrane fusion protein (MFP) (TC 8.A.1) family.</text>
</comment>
<dbReference type="PANTHER" id="PTHR30158">
    <property type="entry name" value="ACRA/E-RELATED COMPONENT OF DRUG EFFLUX TRANSPORTER"/>
    <property type="match status" value="1"/>
</dbReference>
<dbReference type="InterPro" id="IPR058624">
    <property type="entry name" value="MdtA-like_HH"/>
</dbReference>
<dbReference type="InterPro" id="IPR058626">
    <property type="entry name" value="MdtA-like_b-barrel"/>
</dbReference>
<dbReference type="Proteomes" id="UP000274511">
    <property type="component" value="Unassembled WGS sequence"/>
</dbReference>
<evidence type="ECO:0000259" key="5">
    <source>
        <dbReference type="Pfam" id="PF25944"/>
    </source>
</evidence>
<sequence length="373" mass="39401">MQLRMLCLLTLLGLSGCDDSQTQTESATPTEVGVVTLKPTTFTLESELTGRTAATLTSDVIPQVGGLIQNRLFTEGDEVKAGQPLYQIDPSSYKATYDQAAAALQSAKALVLSDCLKAKRYAGLVKEQGVSQQDADDARSTCEQDKASVLEKNAALESARINLQWTTVTAPIDGRIGISSVTPGALVTAQQTTALTTIRALDTMYLDLTRSSADLLRLRKQALATNSDTLSVTLTLEDGTVYPHKGRLALTEVAVDESTGSVTLRSVFPNPDHVLLPGMFVRAKVDEGVMQDAILAPQQGITRDVKGNATALVVAADNKIERRAVVTGQATGSSWLITSGLKSGDRLLVEGSDKVAPGSTVNPVEVQLTGGAN</sequence>
<feature type="domain" description="Multidrug resistance protein MdtA-like alpha-helical hairpin" evidence="3">
    <location>
        <begin position="96"/>
        <end position="166"/>
    </location>
</feature>
<evidence type="ECO:0000259" key="3">
    <source>
        <dbReference type="Pfam" id="PF25876"/>
    </source>
</evidence>
<evidence type="ECO:0000256" key="1">
    <source>
        <dbReference type="ARBA" id="ARBA00004519"/>
    </source>
</evidence>
<feature type="domain" description="Multidrug resistance protein MdtA-like barrel-sandwich hybrid" evidence="4">
    <location>
        <begin position="58"/>
        <end position="198"/>
    </location>
</feature>
<proteinExistence type="inferred from homology"/>
<dbReference type="Gene3D" id="2.40.50.100">
    <property type="match status" value="1"/>
</dbReference>
<evidence type="ECO:0000313" key="8">
    <source>
        <dbReference type="Proteomes" id="UP000274511"/>
    </source>
</evidence>
<dbReference type="InterPro" id="IPR006143">
    <property type="entry name" value="RND_pump_MFP"/>
</dbReference>
<dbReference type="Gene3D" id="2.40.420.20">
    <property type="match status" value="1"/>
</dbReference>
<organism evidence="7 8">
    <name type="scientific">Lonsdalea populi</name>
    <dbReference type="NCBI Taxonomy" id="1172565"/>
    <lineage>
        <taxon>Bacteria</taxon>
        <taxon>Pseudomonadati</taxon>
        <taxon>Pseudomonadota</taxon>
        <taxon>Gammaproteobacteria</taxon>
        <taxon>Enterobacterales</taxon>
        <taxon>Pectobacteriaceae</taxon>
        <taxon>Lonsdalea</taxon>
    </lineage>
</organism>
<dbReference type="InterPro" id="IPR058625">
    <property type="entry name" value="MdtA-like_BSH"/>
</dbReference>
<dbReference type="FunFam" id="2.40.420.20:FF:000001">
    <property type="entry name" value="Efflux RND transporter periplasmic adaptor subunit"/>
    <property type="match status" value="1"/>
</dbReference>
<dbReference type="EMBL" id="RJUJ01000006">
    <property type="protein sequence ID" value="ROH81216.1"/>
    <property type="molecule type" value="Genomic_DNA"/>
</dbReference>
<dbReference type="Pfam" id="PF25917">
    <property type="entry name" value="BSH_RND"/>
    <property type="match status" value="1"/>
</dbReference>
<dbReference type="AlphaFoldDB" id="A0A3N0UKX7"/>
<dbReference type="Gene3D" id="2.40.30.170">
    <property type="match status" value="1"/>
</dbReference>
<name>A0A3N0UKX7_9GAMM</name>
<evidence type="ECO:0000256" key="2">
    <source>
        <dbReference type="ARBA" id="ARBA00009477"/>
    </source>
</evidence>
<protein>
    <submittedName>
        <fullName evidence="7">Efflux RND transporter periplasmic adaptor subunit</fullName>
    </submittedName>
</protein>
<comment type="caution">
    <text evidence="7">The sequence shown here is derived from an EMBL/GenBank/DDBJ whole genome shotgun (WGS) entry which is preliminary data.</text>
</comment>
<dbReference type="Pfam" id="PF25967">
    <property type="entry name" value="RND-MFP_C"/>
    <property type="match status" value="1"/>
</dbReference>
<dbReference type="NCBIfam" id="TIGR01730">
    <property type="entry name" value="RND_mfp"/>
    <property type="match status" value="1"/>
</dbReference>
<dbReference type="Pfam" id="PF25944">
    <property type="entry name" value="Beta-barrel_RND"/>
    <property type="match status" value="1"/>
</dbReference>
<comment type="subcellular location">
    <subcellularLocation>
        <location evidence="1">Cell inner membrane</location>
        <topology evidence="1">Lipid-anchor</topology>
    </subcellularLocation>
</comment>
<reference evidence="7 8" key="1">
    <citation type="submission" date="2018-10" db="EMBL/GenBank/DDBJ databases">
        <title>New species genome.</title>
        <authorList>
            <person name="Li Y."/>
        </authorList>
    </citation>
    <scope>NUCLEOTIDE SEQUENCE [LARGE SCALE GENOMIC DNA]</scope>
    <source>
        <strain evidence="7 8">L6_4B</strain>
    </source>
</reference>
<dbReference type="SUPFAM" id="SSF111369">
    <property type="entry name" value="HlyD-like secretion proteins"/>
    <property type="match status" value="1"/>
</dbReference>
<dbReference type="GO" id="GO:0015721">
    <property type="term" value="P:bile acid and bile salt transport"/>
    <property type="evidence" value="ECO:0007669"/>
    <property type="project" value="TreeGrafter"/>
</dbReference>
<dbReference type="Gene3D" id="1.10.287.470">
    <property type="entry name" value="Helix hairpin bin"/>
    <property type="match status" value="1"/>
</dbReference>
<dbReference type="GO" id="GO:0005886">
    <property type="term" value="C:plasma membrane"/>
    <property type="evidence" value="ECO:0007669"/>
    <property type="project" value="UniProtKB-SubCell"/>
</dbReference>
<gene>
    <name evidence="7" type="ORF">EC392_07280</name>
</gene>
<evidence type="ECO:0000313" key="7">
    <source>
        <dbReference type="EMBL" id="ROH81216.1"/>
    </source>
</evidence>
<evidence type="ECO:0000259" key="4">
    <source>
        <dbReference type="Pfam" id="PF25917"/>
    </source>
</evidence>
<dbReference type="InterPro" id="IPR058627">
    <property type="entry name" value="MdtA-like_C"/>
</dbReference>
<dbReference type="STRING" id="1172565.AU508_12355"/>
<dbReference type="PROSITE" id="PS51257">
    <property type="entry name" value="PROKAR_LIPOPROTEIN"/>
    <property type="match status" value="1"/>
</dbReference>
<dbReference type="GO" id="GO:0022857">
    <property type="term" value="F:transmembrane transporter activity"/>
    <property type="evidence" value="ECO:0007669"/>
    <property type="project" value="InterPro"/>
</dbReference>
<feature type="domain" description="Multidrug resistance protein MdtA-like C-terminal permuted SH3" evidence="6">
    <location>
        <begin position="292"/>
        <end position="354"/>
    </location>
</feature>